<dbReference type="InterPro" id="IPR013578">
    <property type="entry name" value="Peptidase_M16C_assoc"/>
</dbReference>
<dbReference type="PANTHER" id="PTHR43016:SF13">
    <property type="entry name" value="PRESEQUENCE PROTEASE, MITOCHONDRIAL"/>
    <property type="match status" value="1"/>
</dbReference>
<protein>
    <submittedName>
        <fullName evidence="2">Peptidase M16C associated domain protein</fullName>
    </submittedName>
</protein>
<dbReference type="SMART" id="SM01264">
    <property type="entry name" value="M16C_associated"/>
    <property type="match status" value="1"/>
</dbReference>
<dbReference type="GO" id="GO:0004222">
    <property type="term" value="F:metalloendopeptidase activity"/>
    <property type="evidence" value="ECO:0007669"/>
    <property type="project" value="TreeGrafter"/>
</dbReference>
<dbReference type="STRING" id="573061.Clocel_2122"/>
<dbReference type="EMBL" id="CP002160">
    <property type="protein sequence ID" value="ADL51865.1"/>
    <property type="molecule type" value="Genomic_DNA"/>
</dbReference>
<feature type="domain" description="Peptidase M16C associated" evidence="1">
    <location>
        <begin position="463"/>
        <end position="713"/>
    </location>
</feature>
<sequence length="977" mass="111509">MLCVNNVYSGFRLEEVQKVNEINSTANIFIHEQSGAKLLFIDCDDENKSFSIAFRTPPQDSTGVAHILEHSVLCGSKKFPVKEPFVELAKGSLNTFLNAMTFSDKTLYPIASKNNKDFNNLMDVYLDAVLNPKIYEDSYIMMQEGWHYELKTPNDDLEYKGVVYNEMKGAFSSPDSVLYRKISQTLFPDTTYGFESGGDPEKITDLSQEDFLDFHKRYYHPSNSYIFLYGKLDILENLKFINENYLKNYQKQDIESSIPVQKAFNSMQEVIDKYPISNNDKDSEKTYLSLNYVVANAKESEKILAMDILEHLLLEAQGAPLKKALIDNNLGKDVYGYYDSSCLQPYMSIIVKNSDLDKKDLFKKVVYETLERLVKEGIDKKAIEASINRKEFELRENNFRNYPKGLIYNMDALDSWLYGYDPIQNLRFEESLENIKSALTTDYFEKIIKEIFLDNNHSSLLVLTPEKGLGEKKNNEIKAKLTEYKNSLSKDQIDAIIKNTAALEERQNSRDSKEALETIPMLTINDLNSKPETAPLEEKDIKGIKALHSNVNTNKIAYVSLNFNAGNIDEKLIPYLTILSRLLGKVDTNSKGYETLSQEIDIYTGGIEASSSAYFYIDNSDDFYPYFAVKGKAVNSNMQCLMSLMKQVIFDSKFEDKNRIKIIIDELESRVESTLISRGHNVAAGRALAYVSKNNKYLEELSGIYFYDFLVDLQRNYDDKFDTIKNNLVKLSKEIFNKDNLIVTLIGSGEEYSALENNINVIYDSLGENKFVKNNYSFDNLKSENEGFVTSGKVQYVAKAANLGELGLKYSGKMLVLKSIISLDYLWNKVRVMGGAYGGFAGVQRSGNFYLVSYRDPNLKETIDIYNDTYKYLENFSADERTMVKYIIGTISDLDSAVTPQQKGENAIANYFRKITNEQVAKEREEVIKTTEEDIRLLADVIKKAMDDNNLCVIGNEDKIENSKDLFNSTRSLLSNN</sequence>
<dbReference type="OrthoDB" id="9762027at2"/>
<dbReference type="SUPFAM" id="SSF63411">
    <property type="entry name" value="LuxS/MPP-like metallohydrolase"/>
    <property type="match status" value="4"/>
</dbReference>
<reference evidence="2 3" key="1">
    <citation type="submission" date="2010-08" db="EMBL/GenBank/DDBJ databases">
        <title>Complete sequence of Clostridium cellulovorans 743B.</title>
        <authorList>
            <consortium name="US DOE Joint Genome Institute"/>
            <person name="Lucas S."/>
            <person name="Copeland A."/>
            <person name="Lapidus A."/>
            <person name="Cheng J.-F."/>
            <person name="Bruce D."/>
            <person name="Goodwin L."/>
            <person name="Pitluck S."/>
            <person name="Chertkov O."/>
            <person name="Detter J.C."/>
            <person name="Han C."/>
            <person name="Tapia R."/>
            <person name="Land M."/>
            <person name="Hauser L."/>
            <person name="Chang Y.-J."/>
            <person name="Jeffries C."/>
            <person name="Kyrpides N."/>
            <person name="Ivanova N."/>
            <person name="Mikhailova N."/>
            <person name="Hemme C.L."/>
            <person name="Woyke T."/>
        </authorList>
    </citation>
    <scope>NUCLEOTIDE SEQUENCE [LARGE SCALE GENOMIC DNA]</scope>
    <source>
        <strain evidence="3">ATCC 35296 / DSM 3052 / OCM 3 / 743B</strain>
    </source>
</reference>
<dbReference type="GO" id="GO:0016485">
    <property type="term" value="P:protein processing"/>
    <property type="evidence" value="ECO:0007669"/>
    <property type="project" value="TreeGrafter"/>
</dbReference>
<evidence type="ECO:0000259" key="1">
    <source>
        <dbReference type="SMART" id="SM01264"/>
    </source>
</evidence>
<organism evidence="2 3">
    <name type="scientific">Clostridium cellulovorans (strain ATCC 35296 / DSM 3052 / OCM 3 / 743B)</name>
    <dbReference type="NCBI Taxonomy" id="573061"/>
    <lineage>
        <taxon>Bacteria</taxon>
        <taxon>Bacillati</taxon>
        <taxon>Bacillota</taxon>
        <taxon>Clostridia</taxon>
        <taxon>Eubacteriales</taxon>
        <taxon>Clostridiaceae</taxon>
        <taxon>Clostridium</taxon>
    </lineage>
</organism>
<dbReference type="InterPro" id="IPR007863">
    <property type="entry name" value="Peptidase_M16_C"/>
</dbReference>
<dbReference type="InterPro" id="IPR055130">
    <property type="entry name" value="PreP_C"/>
</dbReference>
<dbReference type="AlphaFoldDB" id="D9SMZ9"/>
<dbReference type="Pfam" id="PF00675">
    <property type="entry name" value="Peptidase_M16"/>
    <property type="match status" value="1"/>
</dbReference>
<dbReference type="Gene3D" id="3.30.830.10">
    <property type="entry name" value="Metalloenzyme, LuxS/M16 peptidase-like"/>
    <property type="match status" value="4"/>
</dbReference>
<proteinExistence type="predicted"/>
<dbReference type="PANTHER" id="PTHR43016">
    <property type="entry name" value="PRESEQUENCE PROTEASE"/>
    <property type="match status" value="1"/>
</dbReference>
<evidence type="ECO:0000313" key="2">
    <source>
        <dbReference type="EMBL" id="ADL51865.1"/>
    </source>
</evidence>
<dbReference type="Pfam" id="PF22516">
    <property type="entry name" value="PreP_C"/>
    <property type="match status" value="1"/>
</dbReference>
<dbReference type="eggNOG" id="COG1026">
    <property type="taxonomic scope" value="Bacteria"/>
</dbReference>
<dbReference type="Pfam" id="PF05193">
    <property type="entry name" value="Peptidase_M16_C"/>
    <property type="match status" value="1"/>
</dbReference>
<name>D9SMZ9_CLOC7</name>
<dbReference type="KEGG" id="ccb:Clocel_2122"/>
<keyword evidence="3" id="KW-1185">Reference proteome</keyword>
<evidence type="ECO:0000313" key="3">
    <source>
        <dbReference type="Proteomes" id="UP000002730"/>
    </source>
</evidence>
<dbReference type="Proteomes" id="UP000002730">
    <property type="component" value="Chromosome"/>
</dbReference>
<gene>
    <name evidence="2" type="ordered locus">Clocel_2122</name>
</gene>
<accession>D9SMZ9</accession>
<dbReference type="InterPro" id="IPR011249">
    <property type="entry name" value="Metalloenz_LuxS/M16"/>
</dbReference>
<dbReference type="GO" id="GO:0046872">
    <property type="term" value="F:metal ion binding"/>
    <property type="evidence" value="ECO:0007669"/>
    <property type="project" value="InterPro"/>
</dbReference>
<dbReference type="Pfam" id="PF08367">
    <property type="entry name" value="M16C_assoc"/>
    <property type="match status" value="1"/>
</dbReference>
<dbReference type="RefSeq" id="WP_010076916.1">
    <property type="nucleotide sequence ID" value="NC_014393.1"/>
</dbReference>
<dbReference type="InterPro" id="IPR011765">
    <property type="entry name" value="Pept_M16_N"/>
</dbReference>
<dbReference type="HOGENOM" id="CLU_009165_1_0_9"/>
<dbReference type="FunFam" id="3.30.830.10:FF:000034">
    <property type="entry name" value="presequence protease 1, chloroplastic/mitochondrial"/>
    <property type="match status" value="1"/>
</dbReference>